<evidence type="ECO:0000313" key="4">
    <source>
        <dbReference type="EMBL" id="OGZ23995.1"/>
    </source>
</evidence>
<dbReference type="GO" id="GO:0005829">
    <property type="term" value="C:cytosol"/>
    <property type="evidence" value="ECO:0007669"/>
    <property type="project" value="TreeGrafter"/>
</dbReference>
<dbReference type="STRING" id="1801672.A2896_01490"/>
<dbReference type="GO" id="GO:0009244">
    <property type="term" value="P:lipopolysaccharide core region biosynthetic process"/>
    <property type="evidence" value="ECO:0007669"/>
    <property type="project" value="TreeGrafter"/>
</dbReference>
<reference evidence="4 5" key="1">
    <citation type="journal article" date="2016" name="Nat. Commun.">
        <title>Thousands of microbial genomes shed light on interconnected biogeochemical processes in an aquifer system.</title>
        <authorList>
            <person name="Anantharaman K."/>
            <person name="Brown C.T."/>
            <person name="Hug L.A."/>
            <person name="Sharon I."/>
            <person name="Castelle C.J."/>
            <person name="Probst A.J."/>
            <person name="Thomas B.C."/>
            <person name="Singh A."/>
            <person name="Wilkins M.J."/>
            <person name="Karaoz U."/>
            <person name="Brodie E.L."/>
            <person name="Williams K.H."/>
            <person name="Hubbard S.S."/>
            <person name="Banfield J.F."/>
        </authorList>
    </citation>
    <scope>NUCLEOTIDE SEQUENCE [LARGE SCALE GENOMIC DNA]</scope>
</reference>
<dbReference type="InterPro" id="IPR051199">
    <property type="entry name" value="LPS_LOS_Heptosyltrfase"/>
</dbReference>
<proteinExistence type="predicted"/>
<evidence type="ECO:0008006" key="6">
    <source>
        <dbReference type="Google" id="ProtNLM"/>
    </source>
</evidence>
<comment type="caution">
    <text evidence="4">The sequence shown here is derived from an EMBL/GenBank/DDBJ whole genome shotgun (WGS) entry which is preliminary data.</text>
</comment>
<dbReference type="PANTHER" id="PTHR30160">
    <property type="entry name" value="TETRAACYLDISACCHARIDE 4'-KINASE-RELATED"/>
    <property type="match status" value="1"/>
</dbReference>
<keyword evidence="2" id="KW-0808">Transferase</keyword>
<feature type="transmembrane region" description="Helical" evidence="3">
    <location>
        <begin position="6"/>
        <end position="29"/>
    </location>
</feature>
<evidence type="ECO:0000313" key="5">
    <source>
        <dbReference type="Proteomes" id="UP000178647"/>
    </source>
</evidence>
<dbReference type="EMBL" id="MHMH01000021">
    <property type="protein sequence ID" value="OGZ23995.1"/>
    <property type="molecule type" value="Genomic_DNA"/>
</dbReference>
<gene>
    <name evidence="4" type="ORF">A2896_01490</name>
</gene>
<sequence length="386" mass="44241">MKISAYFNNFFWIFATYLSAPYLYFRIFLRKGKNHKTKILIIHGGKIGDLVCATPVFREIKKKFPSSWVAAIVISKSRDILINNPHLDEIISINDYKTIGSKFRLFSKLRKEKYDWAFNFIPGSFHNIISFWALIPDRVATLYKYSGEIIWLLSFFNNHRLEYKRHTSLEKHYANLLELIGIAEFSPKTEIFIRPEEEKKASNFLKKNNITAEDFLIGIGATAGIKFKEWASDKFAALADQLIEKIKARVIFVGSSDDQPIIEKIQKMMKNNSVNAAGAFKLYELAAFMRNLKLFISVDCGSLYVADAAGVPSVVIAGSVDMREQHPLNSPYKVIQKNIYCFPCSFTPFPARTCKEGHLKCLKEITPEEVFDSVIKLISEEKLKNI</sequence>
<dbReference type="AlphaFoldDB" id="A0A1G2EDV8"/>
<dbReference type="Gene3D" id="3.40.50.2000">
    <property type="entry name" value="Glycogen Phosphorylase B"/>
    <property type="match status" value="2"/>
</dbReference>
<organism evidence="4 5">
    <name type="scientific">Candidatus Nealsonbacteria bacterium RIFCSPLOWO2_01_FULL_43_32</name>
    <dbReference type="NCBI Taxonomy" id="1801672"/>
    <lineage>
        <taxon>Bacteria</taxon>
        <taxon>Candidatus Nealsoniibacteriota</taxon>
    </lineage>
</organism>
<dbReference type="Pfam" id="PF01075">
    <property type="entry name" value="Glyco_transf_9"/>
    <property type="match status" value="1"/>
</dbReference>
<evidence type="ECO:0000256" key="1">
    <source>
        <dbReference type="ARBA" id="ARBA00022676"/>
    </source>
</evidence>
<dbReference type="InterPro" id="IPR002201">
    <property type="entry name" value="Glyco_trans_9"/>
</dbReference>
<keyword evidence="3" id="KW-0472">Membrane</keyword>
<dbReference type="Proteomes" id="UP000178647">
    <property type="component" value="Unassembled WGS sequence"/>
</dbReference>
<dbReference type="SUPFAM" id="SSF53756">
    <property type="entry name" value="UDP-Glycosyltransferase/glycogen phosphorylase"/>
    <property type="match status" value="1"/>
</dbReference>
<dbReference type="PANTHER" id="PTHR30160:SF7">
    <property type="entry name" value="ADP-HEPTOSE--LPS HEPTOSYLTRANSFERASE 2"/>
    <property type="match status" value="1"/>
</dbReference>
<keyword evidence="3" id="KW-0812">Transmembrane</keyword>
<evidence type="ECO:0000256" key="3">
    <source>
        <dbReference type="SAM" id="Phobius"/>
    </source>
</evidence>
<name>A0A1G2EDV8_9BACT</name>
<feature type="transmembrane region" description="Helical" evidence="3">
    <location>
        <begin position="116"/>
        <end position="135"/>
    </location>
</feature>
<dbReference type="CDD" id="cd03789">
    <property type="entry name" value="GT9_LPS_heptosyltransferase"/>
    <property type="match status" value="1"/>
</dbReference>
<dbReference type="GO" id="GO:0008713">
    <property type="term" value="F:ADP-heptose-lipopolysaccharide heptosyltransferase activity"/>
    <property type="evidence" value="ECO:0007669"/>
    <property type="project" value="TreeGrafter"/>
</dbReference>
<evidence type="ECO:0000256" key="2">
    <source>
        <dbReference type="ARBA" id="ARBA00022679"/>
    </source>
</evidence>
<keyword evidence="3" id="KW-1133">Transmembrane helix</keyword>
<accession>A0A1G2EDV8</accession>
<keyword evidence="1" id="KW-0328">Glycosyltransferase</keyword>
<protein>
    <recommendedName>
        <fullName evidence="6">Lipopolysaccharide heptosyltransferase II</fullName>
    </recommendedName>
</protein>